<dbReference type="GO" id="GO:0006310">
    <property type="term" value="P:DNA recombination"/>
    <property type="evidence" value="ECO:0007669"/>
    <property type="project" value="UniProtKB-KW"/>
</dbReference>
<dbReference type="PANTHER" id="PTHR30349:SF64">
    <property type="entry name" value="PROPHAGE INTEGRASE INTD-RELATED"/>
    <property type="match status" value="1"/>
</dbReference>
<dbReference type="STRING" id="419481.SAMN05216233_10989"/>
<keyword evidence="2" id="KW-0229">DNA integration</keyword>
<evidence type="ECO:0000313" key="8">
    <source>
        <dbReference type="EMBL" id="SCY44354.1"/>
    </source>
</evidence>
<evidence type="ECO:0000256" key="2">
    <source>
        <dbReference type="ARBA" id="ARBA00022908"/>
    </source>
</evidence>
<dbReference type="Proteomes" id="UP000198870">
    <property type="component" value="Unassembled WGS sequence"/>
</dbReference>
<protein>
    <submittedName>
        <fullName evidence="8">Integron integrase</fullName>
    </submittedName>
</protein>
<dbReference type="SUPFAM" id="SSF56349">
    <property type="entry name" value="DNA breaking-rejoining enzymes"/>
    <property type="match status" value="1"/>
</dbReference>
<evidence type="ECO:0000313" key="9">
    <source>
        <dbReference type="Proteomes" id="UP000198870"/>
    </source>
</evidence>
<comment type="similarity">
    <text evidence="1">Belongs to the 'phage' integrase family.</text>
</comment>
<dbReference type="InterPro" id="IPR011010">
    <property type="entry name" value="DNA_brk_join_enz"/>
</dbReference>
<dbReference type="Pfam" id="PF13495">
    <property type="entry name" value="Phage_int_SAM_4"/>
    <property type="match status" value="1"/>
</dbReference>
<dbReference type="InterPro" id="IPR004107">
    <property type="entry name" value="Integrase_SAM-like_N"/>
</dbReference>
<proteinExistence type="inferred from homology"/>
<dbReference type="GO" id="GO:0015074">
    <property type="term" value="P:DNA integration"/>
    <property type="evidence" value="ECO:0007669"/>
    <property type="project" value="UniProtKB-KW"/>
</dbReference>
<evidence type="ECO:0000259" key="6">
    <source>
        <dbReference type="PROSITE" id="PS51898"/>
    </source>
</evidence>
<keyword evidence="4" id="KW-0233">DNA recombination</keyword>
<evidence type="ECO:0000256" key="1">
    <source>
        <dbReference type="ARBA" id="ARBA00008857"/>
    </source>
</evidence>
<accession>A0A1G5FYS3</accession>
<dbReference type="NCBIfam" id="TIGR02249">
    <property type="entry name" value="integrase_gron"/>
    <property type="match status" value="1"/>
</dbReference>
<evidence type="ECO:0000256" key="4">
    <source>
        <dbReference type="ARBA" id="ARBA00023172"/>
    </source>
</evidence>
<dbReference type="InterPro" id="IPR011946">
    <property type="entry name" value="Integrase_integron-type"/>
</dbReference>
<dbReference type="AlphaFoldDB" id="A0A1G5FYS3"/>
<name>A0A1G5FYS3_9BACT</name>
<evidence type="ECO:0000256" key="5">
    <source>
        <dbReference type="PROSITE-ProRule" id="PRU01248"/>
    </source>
</evidence>
<dbReference type="Pfam" id="PF00589">
    <property type="entry name" value="Phage_integrase"/>
    <property type="match status" value="1"/>
</dbReference>
<feature type="domain" description="Tyr recombinase" evidence="6">
    <location>
        <begin position="105"/>
        <end position="318"/>
    </location>
</feature>
<dbReference type="InterPro" id="IPR044068">
    <property type="entry name" value="CB"/>
</dbReference>
<dbReference type="CDD" id="cd01193">
    <property type="entry name" value="INT_IntI_C"/>
    <property type="match status" value="1"/>
</dbReference>
<evidence type="ECO:0000259" key="7">
    <source>
        <dbReference type="PROSITE" id="PS51900"/>
    </source>
</evidence>
<organism evidence="8 9">
    <name type="scientific">Desulfoluna spongiiphila</name>
    <dbReference type="NCBI Taxonomy" id="419481"/>
    <lineage>
        <taxon>Bacteria</taxon>
        <taxon>Pseudomonadati</taxon>
        <taxon>Thermodesulfobacteriota</taxon>
        <taxon>Desulfobacteria</taxon>
        <taxon>Desulfobacterales</taxon>
        <taxon>Desulfolunaceae</taxon>
        <taxon>Desulfoluna</taxon>
    </lineage>
</organism>
<dbReference type="Gene3D" id="1.10.443.10">
    <property type="entry name" value="Intergrase catalytic core"/>
    <property type="match status" value="1"/>
</dbReference>
<gene>
    <name evidence="8" type="ORF">SAMN05216233_10989</name>
</gene>
<keyword evidence="9" id="KW-1185">Reference proteome</keyword>
<dbReference type="EMBL" id="FMUX01000009">
    <property type="protein sequence ID" value="SCY44354.1"/>
    <property type="molecule type" value="Genomic_DNA"/>
</dbReference>
<dbReference type="InterPro" id="IPR013762">
    <property type="entry name" value="Integrase-like_cat_sf"/>
</dbReference>
<dbReference type="Gene3D" id="1.10.150.130">
    <property type="match status" value="1"/>
</dbReference>
<sequence>MSPAPQTRLLDKVRDKIRLKHYSIRTEEAYTSWIKRYILFHGKRHPKDMGKNEIEAYLTHLATRRNVAASTQNQAFSALLFLYNEVLEIDIDGEIKAFRAKKPVRLPTVMTVDETQRVLAAMTGQYLIMAQLLYGGGLRAIECLRLRVKDVDSGLNQIVVRDGKGQKDRITIFPDVAKEKLREHLAQRKALHESDLADDVGSVYLPNALAIKYKNADKEWGWQYVFPSSGLSVDPRSGIRRRHHLHEKTLNRAVYKARKLAGIIKPVTCHTFRHSFATHLLEAGYDIRTIQDLLGHKDVSTTMIYTHVLNKGGLAVRSPLDIHAQNPKSQ</sequence>
<dbReference type="InterPro" id="IPR002104">
    <property type="entry name" value="Integrase_catalytic"/>
</dbReference>
<dbReference type="PROSITE" id="PS51898">
    <property type="entry name" value="TYR_RECOMBINASE"/>
    <property type="match status" value="1"/>
</dbReference>
<keyword evidence="3 5" id="KW-0238">DNA-binding</keyword>
<dbReference type="GO" id="GO:0003677">
    <property type="term" value="F:DNA binding"/>
    <property type="evidence" value="ECO:0007669"/>
    <property type="project" value="UniProtKB-UniRule"/>
</dbReference>
<evidence type="ECO:0000256" key="3">
    <source>
        <dbReference type="ARBA" id="ARBA00023125"/>
    </source>
</evidence>
<dbReference type="InterPro" id="IPR050090">
    <property type="entry name" value="Tyrosine_recombinase_XerCD"/>
</dbReference>
<feature type="domain" description="Core-binding (CB)" evidence="7">
    <location>
        <begin position="4"/>
        <end position="87"/>
    </location>
</feature>
<dbReference type="PANTHER" id="PTHR30349">
    <property type="entry name" value="PHAGE INTEGRASE-RELATED"/>
    <property type="match status" value="1"/>
</dbReference>
<dbReference type="PROSITE" id="PS51900">
    <property type="entry name" value="CB"/>
    <property type="match status" value="1"/>
</dbReference>
<reference evidence="8 9" key="1">
    <citation type="submission" date="2016-10" db="EMBL/GenBank/DDBJ databases">
        <authorList>
            <person name="de Groot N.N."/>
        </authorList>
    </citation>
    <scope>NUCLEOTIDE SEQUENCE [LARGE SCALE GENOMIC DNA]</scope>
    <source>
        <strain evidence="8 9">AA1</strain>
    </source>
</reference>
<dbReference type="InterPro" id="IPR010998">
    <property type="entry name" value="Integrase_recombinase_N"/>
</dbReference>